<accession>A0A6G1CPM5</accession>
<comment type="caution">
    <text evidence="1">The sequence shown here is derived from an EMBL/GenBank/DDBJ whole genome shotgun (WGS) entry which is preliminary data.</text>
</comment>
<organism evidence="1 2">
    <name type="scientific">Oryza meyeriana var. granulata</name>
    <dbReference type="NCBI Taxonomy" id="110450"/>
    <lineage>
        <taxon>Eukaryota</taxon>
        <taxon>Viridiplantae</taxon>
        <taxon>Streptophyta</taxon>
        <taxon>Embryophyta</taxon>
        <taxon>Tracheophyta</taxon>
        <taxon>Spermatophyta</taxon>
        <taxon>Magnoliopsida</taxon>
        <taxon>Liliopsida</taxon>
        <taxon>Poales</taxon>
        <taxon>Poaceae</taxon>
        <taxon>BOP clade</taxon>
        <taxon>Oryzoideae</taxon>
        <taxon>Oryzeae</taxon>
        <taxon>Oryzinae</taxon>
        <taxon>Oryza</taxon>
        <taxon>Oryza meyeriana</taxon>
    </lineage>
</organism>
<dbReference type="Proteomes" id="UP000479710">
    <property type="component" value="Unassembled WGS sequence"/>
</dbReference>
<dbReference type="AlphaFoldDB" id="A0A6G1CPM5"/>
<evidence type="ECO:0000313" key="2">
    <source>
        <dbReference type="Proteomes" id="UP000479710"/>
    </source>
</evidence>
<evidence type="ECO:0000313" key="1">
    <source>
        <dbReference type="EMBL" id="KAF0902555.1"/>
    </source>
</evidence>
<dbReference type="EMBL" id="SPHZ02000008">
    <property type="protein sequence ID" value="KAF0902555.1"/>
    <property type="molecule type" value="Genomic_DNA"/>
</dbReference>
<gene>
    <name evidence="1" type="ORF">E2562_018051</name>
</gene>
<protein>
    <submittedName>
        <fullName evidence="1">Uncharacterized protein</fullName>
    </submittedName>
</protein>
<name>A0A6G1CPM5_9ORYZ</name>
<sequence length="348" mass="36726">MVAATPALEEEEVALLTHVQAVITQVVERVDNPNTRLLHTLATICEAHEARLVQPMIEDAKKAIDVNNSSPGLEPFSAISKEEYEDRFIVVRAAEAEARSANAPNEAVKAAGDAAAELVKSAAFEVWKSENNGDVVVLATEKAAATVKAPTSKTASRLSSPSFLRSGDLCNMVASFPILVPLSSTSSVLWSATERTGGVAAGGWRARRRGGAVPSTELGVSGCKEEAKAPCLEMDMVWRGRVNNEAKSEIFGASATRAMAEPTKGRTEIEVGEDGVAIITICIPPVISLSIYGTAAAVTASALCFGLGCWPGSSSACPDRCPVDLGSDPGVAPRFFCQIRQDAWIKKR</sequence>
<keyword evidence="2" id="KW-1185">Reference proteome</keyword>
<reference evidence="1 2" key="1">
    <citation type="submission" date="2019-11" db="EMBL/GenBank/DDBJ databases">
        <title>Whole genome sequence of Oryza granulata.</title>
        <authorList>
            <person name="Li W."/>
        </authorList>
    </citation>
    <scope>NUCLEOTIDE SEQUENCE [LARGE SCALE GENOMIC DNA]</scope>
    <source>
        <strain evidence="2">cv. Menghai</strain>
        <tissue evidence="1">Leaf</tissue>
    </source>
</reference>
<proteinExistence type="predicted"/>